<organism evidence="1 2">
    <name type="scientific">Carboxydocella sporoproducens DSM 16521</name>
    <dbReference type="NCBI Taxonomy" id="1121270"/>
    <lineage>
        <taxon>Bacteria</taxon>
        <taxon>Bacillati</taxon>
        <taxon>Bacillota</taxon>
        <taxon>Clostridia</taxon>
        <taxon>Eubacteriales</taxon>
        <taxon>Clostridiales Family XVI. Incertae Sedis</taxon>
        <taxon>Carboxydocella</taxon>
    </lineage>
</organism>
<dbReference type="Proteomes" id="UP000189933">
    <property type="component" value="Unassembled WGS sequence"/>
</dbReference>
<accession>A0A1T4P097</accession>
<dbReference type="EMBL" id="FUXM01000009">
    <property type="protein sequence ID" value="SJZ84915.1"/>
    <property type="molecule type" value="Genomic_DNA"/>
</dbReference>
<proteinExistence type="predicted"/>
<keyword evidence="2" id="KW-1185">Reference proteome</keyword>
<evidence type="ECO:0000313" key="2">
    <source>
        <dbReference type="Proteomes" id="UP000189933"/>
    </source>
</evidence>
<dbReference type="PANTHER" id="PTHR12526:SF630">
    <property type="entry name" value="GLYCOSYLTRANSFERASE"/>
    <property type="match status" value="1"/>
</dbReference>
<protein>
    <submittedName>
        <fullName evidence="1">Glycosyltransferase involved in cell wall bisynthesis</fullName>
    </submittedName>
</protein>
<dbReference type="RefSeq" id="WP_078665183.1">
    <property type="nucleotide sequence ID" value="NZ_FUXM01000009.1"/>
</dbReference>
<gene>
    <name evidence="1" type="ORF">SAMN02745885_01095</name>
</gene>
<sequence length="386" mass="44837">MNKETARAVVCLSSIDWDPIWTRKQQVMSRLPQNYRVLYVEPPITLLSAFKDKTLWFKWTLWLKGNRPWRENIWLYSPPPVLPFGNKYRWINKINQWWQSLFIRRQIRKLGLKQPWLWMYLPGSVDIVDRLEHSKLIYDCVDEHSEYTGLIDKQVVRSMEAELCRRCDVVFVTALGLYEDKKGWNPRTYFIPNAANLELFGKAQDQATRVPPDLEQIPPPRLGFVGVIQDWVDLDLLAEVARLRPNWSVVLVGPVGAGIDVSALQALPNVYLLGRREQKELPAYLKGFDVCLNTFKINDLTRNVSPLKFYEYLASGKPIVSVDMPQVRNFADVVKIASTPAETVAAVEEILGSDNEEQKARRLARARENSWESRVKQMLEIILRRQ</sequence>
<keyword evidence="1" id="KW-0808">Transferase</keyword>
<dbReference type="Pfam" id="PF13692">
    <property type="entry name" value="Glyco_trans_1_4"/>
    <property type="match status" value="1"/>
</dbReference>
<dbReference type="GO" id="GO:0016740">
    <property type="term" value="F:transferase activity"/>
    <property type="evidence" value="ECO:0007669"/>
    <property type="project" value="UniProtKB-KW"/>
</dbReference>
<dbReference type="Gene3D" id="3.40.50.11010">
    <property type="match status" value="1"/>
</dbReference>
<dbReference type="PANTHER" id="PTHR12526">
    <property type="entry name" value="GLYCOSYLTRANSFERASE"/>
    <property type="match status" value="1"/>
</dbReference>
<reference evidence="2" key="1">
    <citation type="submission" date="2017-02" db="EMBL/GenBank/DDBJ databases">
        <authorList>
            <person name="Varghese N."/>
            <person name="Submissions S."/>
        </authorList>
    </citation>
    <scope>NUCLEOTIDE SEQUENCE [LARGE SCALE GENOMIC DNA]</scope>
    <source>
        <strain evidence="2">DSM 16521</strain>
    </source>
</reference>
<dbReference type="SUPFAM" id="SSF53756">
    <property type="entry name" value="UDP-Glycosyltransferase/glycogen phosphorylase"/>
    <property type="match status" value="1"/>
</dbReference>
<dbReference type="OrthoDB" id="9816564at2"/>
<dbReference type="Gene3D" id="3.40.50.2000">
    <property type="entry name" value="Glycogen Phosphorylase B"/>
    <property type="match status" value="1"/>
</dbReference>
<dbReference type="AlphaFoldDB" id="A0A1T4P097"/>
<name>A0A1T4P097_9FIRM</name>
<evidence type="ECO:0000313" key="1">
    <source>
        <dbReference type="EMBL" id="SJZ84915.1"/>
    </source>
</evidence>